<evidence type="ECO:0000256" key="13">
    <source>
        <dbReference type="PROSITE-ProRule" id="PRU00169"/>
    </source>
</evidence>
<name>D1B3M7_SULD5</name>
<dbReference type="InterPro" id="IPR036641">
    <property type="entry name" value="HPT_dom_sf"/>
</dbReference>
<dbReference type="FunFam" id="3.30.565.10:FF:000010">
    <property type="entry name" value="Sensor histidine kinase RcsC"/>
    <property type="match status" value="1"/>
</dbReference>
<dbReference type="GO" id="GO:0000155">
    <property type="term" value="F:phosphorelay sensor kinase activity"/>
    <property type="evidence" value="ECO:0007669"/>
    <property type="project" value="InterPro"/>
</dbReference>
<protein>
    <recommendedName>
        <fullName evidence="3">histidine kinase</fullName>
        <ecNumber evidence="3">2.7.13.3</ecNumber>
    </recommendedName>
</protein>
<keyword evidence="5 12" id="KW-0597">Phosphoprotein</keyword>
<evidence type="ECO:0000256" key="3">
    <source>
        <dbReference type="ARBA" id="ARBA00012438"/>
    </source>
</evidence>
<evidence type="ECO:0000259" key="17">
    <source>
        <dbReference type="PROSITE" id="PS50894"/>
    </source>
</evidence>
<evidence type="ECO:0000256" key="10">
    <source>
        <dbReference type="ARBA" id="ARBA00023012"/>
    </source>
</evidence>
<evidence type="ECO:0000256" key="12">
    <source>
        <dbReference type="PROSITE-ProRule" id="PRU00110"/>
    </source>
</evidence>
<dbReference type="Proteomes" id="UP000002222">
    <property type="component" value="Chromosome"/>
</dbReference>
<dbReference type="InterPro" id="IPR003594">
    <property type="entry name" value="HATPase_dom"/>
</dbReference>
<dbReference type="PANTHER" id="PTHR45339">
    <property type="entry name" value="HYBRID SIGNAL TRANSDUCTION HISTIDINE KINASE J"/>
    <property type="match status" value="1"/>
</dbReference>
<keyword evidence="14" id="KW-0175">Coiled coil</keyword>
<evidence type="ECO:0000256" key="9">
    <source>
        <dbReference type="ARBA" id="ARBA00022989"/>
    </source>
</evidence>
<dbReference type="InterPro" id="IPR004358">
    <property type="entry name" value="Sig_transdc_His_kin-like_C"/>
</dbReference>
<feature type="domain" description="Response regulatory" evidence="16">
    <location>
        <begin position="278"/>
        <end position="395"/>
    </location>
</feature>
<comment type="catalytic activity">
    <reaction evidence="1">
        <text>ATP + protein L-histidine = ADP + protein N-phospho-L-histidine.</text>
        <dbReference type="EC" id="2.7.13.3"/>
    </reaction>
</comment>
<dbReference type="PROSITE" id="PS50894">
    <property type="entry name" value="HPT"/>
    <property type="match status" value="1"/>
</dbReference>
<feature type="domain" description="Histidine kinase" evidence="15">
    <location>
        <begin position="40"/>
        <end position="261"/>
    </location>
</feature>
<evidence type="ECO:0000256" key="11">
    <source>
        <dbReference type="ARBA" id="ARBA00023136"/>
    </source>
</evidence>
<dbReference type="GO" id="GO:0005886">
    <property type="term" value="C:plasma membrane"/>
    <property type="evidence" value="ECO:0007669"/>
    <property type="project" value="UniProtKB-SubCell"/>
</dbReference>
<gene>
    <name evidence="18" type="ordered locus">Sdel_1682</name>
</gene>
<evidence type="ECO:0000256" key="7">
    <source>
        <dbReference type="ARBA" id="ARBA00022741"/>
    </source>
</evidence>
<dbReference type="KEGG" id="sdl:Sdel_1682"/>
<dbReference type="SUPFAM" id="SSF47226">
    <property type="entry name" value="Histidine-containing phosphotransfer domain, HPT domain"/>
    <property type="match status" value="1"/>
</dbReference>
<dbReference type="PROSITE" id="PS50110">
    <property type="entry name" value="RESPONSE_REGULATORY"/>
    <property type="match status" value="1"/>
</dbReference>
<dbReference type="Gene3D" id="1.10.287.130">
    <property type="match status" value="1"/>
</dbReference>
<dbReference type="eggNOG" id="COG2205">
    <property type="taxonomic scope" value="Bacteria"/>
</dbReference>
<keyword evidence="6" id="KW-0812">Transmembrane</keyword>
<sequence length="551" mass="62154">MTEKKLKRSNERLQKMMEELKIAIKKTADAHQIKSQFLANMSHELKTPMNTIIGMGELLVHKKLPEKEQRCLHKIVESAHHLMDIINDILDFSKIEANAIELKTVSFDLEKLLLSLSELFRIRAQQKGIELLIDLDKATNHPYKGDPKRLKQVLFNLLSNAVKFTQKGEILLKVSLIETQDENEIVHFAIKDTGIGIEPKQTKDLFNAFSQADMSTTRHYEGVGLGLSIAQGLVLMMGGEIQYKSTLGEGSTFWFEIPLQKDQTDTIVKTPARFSSLNVLIVEPNHTALKIFETILNDFGVTCFTCNHATDALKQLESGLQIHAVMLSCSSDSLENITLFHTIKHRFWNKIPTILVMNPHEKELILSKLGASKPYKILLKPLTASILFETVAEVSQNTFQEVSLSKSNPTALYKLAALPNIQDEKQREKIAFDIFATEGIHAHYAIESLGGNHSFYRELLKIFVSEQSSFLKSYHALARANDTIATKRMCHTLKGISATLGMEELCTLAQYAECLEHPLPTDSTLLEEIEQKIAHYTQMICTLYPSLHVKG</sequence>
<dbReference type="CDD" id="cd00082">
    <property type="entry name" value="HisKA"/>
    <property type="match status" value="1"/>
</dbReference>
<comment type="caution">
    <text evidence="13">Lacks conserved residue(s) required for the propagation of feature annotation.</text>
</comment>
<dbReference type="InterPro" id="IPR008207">
    <property type="entry name" value="Sig_transdc_His_kin_Hpt_dom"/>
</dbReference>
<dbReference type="GO" id="GO:0005524">
    <property type="term" value="F:ATP binding"/>
    <property type="evidence" value="ECO:0007669"/>
    <property type="project" value="UniProtKB-KW"/>
</dbReference>
<evidence type="ECO:0000256" key="5">
    <source>
        <dbReference type="ARBA" id="ARBA00022553"/>
    </source>
</evidence>
<reference evidence="18 19" key="2">
    <citation type="journal article" date="2010" name="Stand. Genomic Sci.">
        <title>Complete genome sequence of Sulfurospirillum deleyianum type strain (5175).</title>
        <authorList>
            <person name="Sikorski J."/>
            <person name="Lapidus A."/>
            <person name="Copeland A."/>
            <person name="Glavina Del Rio T."/>
            <person name="Nolan M."/>
            <person name="Lucas S."/>
            <person name="Chen F."/>
            <person name="Tice H."/>
            <person name="Cheng J.F."/>
            <person name="Saunders E."/>
            <person name="Bruce D."/>
            <person name="Goodwin L."/>
            <person name="Pitluck S."/>
            <person name="Ovchinnikova G."/>
            <person name="Pati A."/>
            <person name="Ivanova N."/>
            <person name="Mavromatis K."/>
            <person name="Chen A."/>
            <person name="Palaniappan K."/>
            <person name="Chain P."/>
            <person name="Land M."/>
            <person name="Hauser L."/>
            <person name="Chang Y.J."/>
            <person name="Jeffries C.D."/>
            <person name="Brettin T."/>
            <person name="Detter J.C."/>
            <person name="Han C."/>
            <person name="Rohde M."/>
            <person name="Lang E."/>
            <person name="Spring S."/>
            <person name="Goker M."/>
            <person name="Bristow J."/>
            <person name="Eisen J.A."/>
            <person name="Markowitz V."/>
            <person name="Hugenholtz P."/>
            <person name="Kyrpides N.C."/>
            <person name="Klenk H.P."/>
        </authorList>
    </citation>
    <scope>NUCLEOTIDE SEQUENCE [LARGE SCALE GENOMIC DNA]</scope>
    <source>
        <strain evidence="19">ATCC 51133 / DSM 6946 / 5175</strain>
    </source>
</reference>
<comment type="subcellular location">
    <subcellularLocation>
        <location evidence="2">Cell membrane</location>
        <topology evidence="2">Multi-pass membrane protein</topology>
    </subcellularLocation>
</comment>
<feature type="coiled-coil region" evidence="14">
    <location>
        <begin position="3"/>
        <end position="30"/>
    </location>
</feature>
<evidence type="ECO:0000259" key="16">
    <source>
        <dbReference type="PROSITE" id="PS50110"/>
    </source>
</evidence>
<organism evidence="18 19">
    <name type="scientific">Sulfurospirillum deleyianum (strain ATCC 51133 / DSM 6946 / 5175)</name>
    <dbReference type="NCBI Taxonomy" id="525898"/>
    <lineage>
        <taxon>Bacteria</taxon>
        <taxon>Pseudomonadati</taxon>
        <taxon>Campylobacterota</taxon>
        <taxon>Epsilonproteobacteria</taxon>
        <taxon>Campylobacterales</taxon>
        <taxon>Sulfurospirillaceae</taxon>
        <taxon>Sulfurospirillum</taxon>
    </lineage>
</organism>
<keyword evidence="11" id="KW-0472">Membrane</keyword>
<reference evidence="19" key="1">
    <citation type="submission" date="2009-11" db="EMBL/GenBank/DDBJ databases">
        <title>The complete genome of Sulfurospirillum deleyianum DSM 6946.</title>
        <authorList>
            <consortium name="US DOE Joint Genome Institute (JGI-PGF)"/>
            <person name="Lucas S."/>
            <person name="Copeland A."/>
            <person name="Lapidus A."/>
            <person name="Glavina del Rio T."/>
            <person name="Dalin E."/>
            <person name="Tice H."/>
            <person name="Bruce D."/>
            <person name="Goodwin L."/>
            <person name="Pitluck S."/>
            <person name="Kyrpides N."/>
            <person name="Mavromatis K."/>
            <person name="Ivanova N."/>
            <person name="Ovchinnikova G."/>
            <person name="Munk A.C."/>
            <person name="Lu M."/>
            <person name="Brettin T."/>
            <person name="Detter J.C."/>
            <person name="Han C."/>
            <person name="Tapia R."/>
            <person name="Larimer F."/>
            <person name="Land M."/>
            <person name="Hauser L."/>
            <person name="Markowitz V."/>
            <person name="Cheng J.F."/>
            <person name="Hugenholtz P."/>
            <person name="Woyke T."/>
            <person name="Wu D."/>
            <person name="Aumann P."/>
            <person name="Schneider S."/>
            <person name="Lang E."/>
            <person name="Spring S."/>
            <person name="Klenk H.P."/>
            <person name="Eisen J.A."/>
        </authorList>
    </citation>
    <scope>NUCLEOTIDE SEQUENCE [LARGE SCALE GENOMIC DNA]</scope>
    <source>
        <strain evidence="19">ATCC 51133 / DSM 6946 / 5175</strain>
    </source>
</reference>
<evidence type="ECO:0000313" key="18">
    <source>
        <dbReference type="EMBL" id="ACZ12697.1"/>
    </source>
</evidence>
<dbReference type="InterPro" id="IPR011006">
    <property type="entry name" value="CheY-like_superfamily"/>
</dbReference>
<dbReference type="InterPro" id="IPR003661">
    <property type="entry name" value="HisK_dim/P_dom"/>
</dbReference>
<dbReference type="Pfam" id="PF00512">
    <property type="entry name" value="HisKA"/>
    <property type="match status" value="1"/>
</dbReference>
<dbReference type="Gene3D" id="1.20.120.160">
    <property type="entry name" value="HPT domain"/>
    <property type="match status" value="1"/>
</dbReference>
<evidence type="ECO:0000256" key="1">
    <source>
        <dbReference type="ARBA" id="ARBA00000085"/>
    </source>
</evidence>
<keyword evidence="8 18" id="KW-0067">ATP-binding</keyword>
<dbReference type="Pfam" id="PF01627">
    <property type="entry name" value="Hpt"/>
    <property type="match status" value="1"/>
</dbReference>
<feature type="domain" description="HPt" evidence="17">
    <location>
        <begin position="452"/>
        <end position="543"/>
    </location>
</feature>
<keyword evidence="19" id="KW-1185">Reference proteome</keyword>
<evidence type="ECO:0000259" key="15">
    <source>
        <dbReference type="PROSITE" id="PS50109"/>
    </source>
</evidence>
<keyword evidence="4" id="KW-1003">Cell membrane</keyword>
<evidence type="ECO:0000313" key="19">
    <source>
        <dbReference type="Proteomes" id="UP000002222"/>
    </source>
</evidence>
<dbReference type="STRING" id="525898.Sdel_1682"/>
<dbReference type="SMART" id="SM00387">
    <property type="entry name" value="HATPase_c"/>
    <property type="match status" value="1"/>
</dbReference>
<dbReference type="AlphaFoldDB" id="D1B3M7"/>
<dbReference type="HOGENOM" id="CLU_000445_114_15_7"/>
<feature type="modified residue" description="Phosphohistidine" evidence="12">
    <location>
        <position position="491"/>
    </location>
</feature>
<dbReference type="CDD" id="cd16922">
    <property type="entry name" value="HATPase_EvgS-ArcB-TorS-like"/>
    <property type="match status" value="1"/>
</dbReference>
<evidence type="ECO:0000256" key="8">
    <source>
        <dbReference type="ARBA" id="ARBA00022840"/>
    </source>
</evidence>
<evidence type="ECO:0000256" key="6">
    <source>
        <dbReference type="ARBA" id="ARBA00022692"/>
    </source>
</evidence>
<dbReference type="SMART" id="SM00388">
    <property type="entry name" value="HisKA"/>
    <property type="match status" value="1"/>
</dbReference>
<dbReference type="InterPro" id="IPR036890">
    <property type="entry name" value="HATPase_C_sf"/>
</dbReference>
<dbReference type="SUPFAM" id="SSF47384">
    <property type="entry name" value="Homodimeric domain of signal transducing histidine kinase"/>
    <property type="match status" value="1"/>
</dbReference>
<dbReference type="InterPro" id="IPR036097">
    <property type="entry name" value="HisK_dim/P_sf"/>
</dbReference>
<dbReference type="PANTHER" id="PTHR45339:SF1">
    <property type="entry name" value="HYBRID SIGNAL TRANSDUCTION HISTIDINE KINASE J"/>
    <property type="match status" value="1"/>
</dbReference>
<keyword evidence="7" id="KW-0547">Nucleotide-binding</keyword>
<dbReference type="InterPro" id="IPR001789">
    <property type="entry name" value="Sig_transdc_resp-reg_receiver"/>
</dbReference>
<dbReference type="SUPFAM" id="SSF55874">
    <property type="entry name" value="ATPase domain of HSP90 chaperone/DNA topoisomerase II/histidine kinase"/>
    <property type="match status" value="1"/>
</dbReference>
<evidence type="ECO:0000256" key="14">
    <source>
        <dbReference type="SAM" id="Coils"/>
    </source>
</evidence>
<dbReference type="PRINTS" id="PR00344">
    <property type="entry name" value="BCTRLSENSOR"/>
</dbReference>
<keyword evidence="9" id="KW-1133">Transmembrane helix</keyword>
<dbReference type="EC" id="2.7.13.3" evidence="3"/>
<dbReference type="SUPFAM" id="SSF52172">
    <property type="entry name" value="CheY-like"/>
    <property type="match status" value="1"/>
</dbReference>
<dbReference type="Gene3D" id="3.30.565.10">
    <property type="entry name" value="Histidine kinase-like ATPase, C-terminal domain"/>
    <property type="match status" value="1"/>
</dbReference>
<keyword evidence="10" id="KW-0902">Two-component regulatory system</keyword>
<accession>D1B3M7</accession>
<evidence type="ECO:0000256" key="2">
    <source>
        <dbReference type="ARBA" id="ARBA00004651"/>
    </source>
</evidence>
<dbReference type="Gene3D" id="3.40.50.2300">
    <property type="match status" value="1"/>
</dbReference>
<proteinExistence type="predicted"/>
<dbReference type="RefSeq" id="WP_012857447.1">
    <property type="nucleotide sequence ID" value="NC_013512.1"/>
</dbReference>
<dbReference type="PROSITE" id="PS50109">
    <property type="entry name" value="HIS_KIN"/>
    <property type="match status" value="1"/>
</dbReference>
<evidence type="ECO:0000256" key="4">
    <source>
        <dbReference type="ARBA" id="ARBA00022475"/>
    </source>
</evidence>
<dbReference type="EMBL" id="CP001816">
    <property type="protein sequence ID" value="ACZ12697.1"/>
    <property type="molecule type" value="Genomic_DNA"/>
</dbReference>
<dbReference type="Pfam" id="PF02518">
    <property type="entry name" value="HATPase_c"/>
    <property type="match status" value="1"/>
</dbReference>
<dbReference type="InterPro" id="IPR005467">
    <property type="entry name" value="His_kinase_dom"/>
</dbReference>